<comment type="caution">
    <text evidence="1">The sequence shown here is derived from an EMBL/GenBank/DDBJ whole genome shotgun (WGS) entry which is preliminary data.</text>
</comment>
<dbReference type="InterPro" id="IPR036397">
    <property type="entry name" value="RNaseH_sf"/>
</dbReference>
<organism evidence="1 2">
    <name type="scientific">Eumeta variegata</name>
    <name type="common">Bagworm moth</name>
    <name type="synonym">Eumeta japonica</name>
    <dbReference type="NCBI Taxonomy" id="151549"/>
    <lineage>
        <taxon>Eukaryota</taxon>
        <taxon>Metazoa</taxon>
        <taxon>Ecdysozoa</taxon>
        <taxon>Arthropoda</taxon>
        <taxon>Hexapoda</taxon>
        <taxon>Insecta</taxon>
        <taxon>Pterygota</taxon>
        <taxon>Neoptera</taxon>
        <taxon>Endopterygota</taxon>
        <taxon>Lepidoptera</taxon>
        <taxon>Glossata</taxon>
        <taxon>Ditrysia</taxon>
        <taxon>Tineoidea</taxon>
        <taxon>Psychidae</taxon>
        <taxon>Oiketicinae</taxon>
        <taxon>Eumeta</taxon>
    </lineage>
</organism>
<name>A0A4C1ZCC6_EUMVA</name>
<dbReference type="STRING" id="151549.A0A4C1ZCC6"/>
<sequence length="112" mass="13269">MTCEMFLKISLGRKENFISRIVAFDETWIRQWDPEIKQESLQWIFNGKRPPRKFKIGQPASKLRATIFWDVQGILVTDYLPKKTTMTAEYYANLLYQLCESIKEKANLEKGF</sequence>
<dbReference type="InterPro" id="IPR001888">
    <property type="entry name" value="Transposase_1"/>
</dbReference>
<evidence type="ECO:0000313" key="2">
    <source>
        <dbReference type="Proteomes" id="UP000299102"/>
    </source>
</evidence>
<dbReference type="Gene3D" id="3.30.420.10">
    <property type="entry name" value="Ribonuclease H-like superfamily/Ribonuclease H"/>
    <property type="match status" value="1"/>
</dbReference>
<dbReference type="OrthoDB" id="10017160at2759"/>
<proteinExistence type="predicted"/>
<evidence type="ECO:0008006" key="3">
    <source>
        <dbReference type="Google" id="ProtNLM"/>
    </source>
</evidence>
<keyword evidence="2" id="KW-1185">Reference proteome</keyword>
<dbReference type="Proteomes" id="UP000299102">
    <property type="component" value="Unassembled WGS sequence"/>
</dbReference>
<dbReference type="AlphaFoldDB" id="A0A4C1ZCC6"/>
<dbReference type="PANTHER" id="PTHR46060:SF1">
    <property type="entry name" value="MARINER MOS1 TRANSPOSASE-LIKE PROTEIN"/>
    <property type="match status" value="1"/>
</dbReference>
<accession>A0A4C1ZCC6</accession>
<dbReference type="EMBL" id="BGZK01001733">
    <property type="protein sequence ID" value="GBP85390.1"/>
    <property type="molecule type" value="Genomic_DNA"/>
</dbReference>
<dbReference type="InterPro" id="IPR052709">
    <property type="entry name" value="Transposase-MT_Hybrid"/>
</dbReference>
<protein>
    <recommendedName>
        <fullName evidence="3">Mariner Mos1 transposase</fullName>
    </recommendedName>
</protein>
<evidence type="ECO:0000313" key="1">
    <source>
        <dbReference type="EMBL" id="GBP85390.1"/>
    </source>
</evidence>
<dbReference type="Pfam" id="PF01359">
    <property type="entry name" value="Transposase_1"/>
    <property type="match status" value="1"/>
</dbReference>
<reference evidence="1 2" key="1">
    <citation type="journal article" date="2019" name="Commun. Biol.">
        <title>The bagworm genome reveals a unique fibroin gene that provides high tensile strength.</title>
        <authorList>
            <person name="Kono N."/>
            <person name="Nakamura H."/>
            <person name="Ohtoshi R."/>
            <person name="Tomita M."/>
            <person name="Numata K."/>
            <person name="Arakawa K."/>
        </authorList>
    </citation>
    <scope>NUCLEOTIDE SEQUENCE [LARGE SCALE GENOMIC DNA]</scope>
</reference>
<dbReference type="GO" id="GO:0003676">
    <property type="term" value="F:nucleic acid binding"/>
    <property type="evidence" value="ECO:0007669"/>
    <property type="project" value="InterPro"/>
</dbReference>
<dbReference type="PANTHER" id="PTHR46060">
    <property type="entry name" value="MARINER MOS1 TRANSPOSASE-LIKE PROTEIN"/>
    <property type="match status" value="1"/>
</dbReference>
<gene>
    <name evidence="1" type="ORF">EVAR_62970_1</name>
</gene>